<dbReference type="Proteomes" id="UP001172102">
    <property type="component" value="Unassembled WGS sequence"/>
</dbReference>
<dbReference type="AlphaFoldDB" id="A0AA40DF98"/>
<keyword evidence="2" id="KW-1185">Reference proteome</keyword>
<dbReference type="EMBL" id="JAUKUA010000010">
    <property type="protein sequence ID" value="KAK0701299.1"/>
    <property type="molecule type" value="Genomic_DNA"/>
</dbReference>
<protein>
    <submittedName>
        <fullName evidence="1">Uncharacterized protein</fullName>
    </submittedName>
</protein>
<accession>A0AA40DF98</accession>
<evidence type="ECO:0000313" key="1">
    <source>
        <dbReference type="EMBL" id="KAK0701299.1"/>
    </source>
</evidence>
<name>A0AA40DF98_9PEZI</name>
<evidence type="ECO:0000313" key="2">
    <source>
        <dbReference type="Proteomes" id="UP001172102"/>
    </source>
</evidence>
<organism evidence="1 2">
    <name type="scientific">Lasiosphaeris hirsuta</name>
    <dbReference type="NCBI Taxonomy" id="260670"/>
    <lineage>
        <taxon>Eukaryota</taxon>
        <taxon>Fungi</taxon>
        <taxon>Dikarya</taxon>
        <taxon>Ascomycota</taxon>
        <taxon>Pezizomycotina</taxon>
        <taxon>Sordariomycetes</taxon>
        <taxon>Sordariomycetidae</taxon>
        <taxon>Sordariales</taxon>
        <taxon>Lasiosphaeriaceae</taxon>
        <taxon>Lasiosphaeris</taxon>
    </lineage>
</organism>
<gene>
    <name evidence="1" type="ORF">B0H67DRAFT_595791</name>
</gene>
<sequence length="83" mass="9710">MELTRPGYSRQPFVIDHLIRELVNIEIILDQWMRAILVVGAGQDWIMFDTLLRDHHTPAQGWGSTTQDCRCRHQDGKRQSFGF</sequence>
<reference evidence="1" key="1">
    <citation type="submission" date="2023-06" db="EMBL/GenBank/DDBJ databases">
        <title>Genome-scale phylogeny and comparative genomics of the fungal order Sordariales.</title>
        <authorList>
            <consortium name="Lawrence Berkeley National Laboratory"/>
            <person name="Hensen N."/>
            <person name="Bonometti L."/>
            <person name="Westerberg I."/>
            <person name="Brannstrom I.O."/>
            <person name="Guillou S."/>
            <person name="Cros-Aarteil S."/>
            <person name="Calhoun S."/>
            <person name="Haridas S."/>
            <person name="Kuo A."/>
            <person name="Mondo S."/>
            <person name="Pangilinan J."/>
            <person name="Riley R."/>
            <person name="Labutti K."/>
            <person name="Andreopoulos B."/>
            <person name="Lipzen A."/>
            <person name="Chen C."/>
            <person name="Yanf M."/>
            <person name="Daum C."/>
            <person name="Ng V."/>
            <person name="Clum A."/>
            <person name="Steindorff A."/>
            <person name="Ohm R."/>
            <person name="Martin F."/>
            <person name="Silar P."/>
            <person name="Natvig D."/>
            <person name="Lalanne C."/>
            <person name="Gautier V."/>
            <person name="Ament-Velasquez S.L."/>
            <person name="Kruys A."/>
            <person name="Hutchinson M.I."/>
            <person name="Powell A.J."/>
            <person name="Barry K."/>
            <person name="Miller A.N."/>
            <person name="Grigoriev I.V."/>
            <person name="Debuchy R."/>
            <person name="Gladieux P."/>
            <person name="Thoren M.H."/>
            <person name="Johannesson H."/>
        </authorList>
    </citation>
    <scope>NUCLEOTIDE SEQUENCE</scope>
    <source>
        <strain evidence="1">SMH4607-1</strain>
    </source>
</reference>
<proteinExistence type="predicted"/>
<comment type="caution">
    <text evidence="1">The sequence shown here is derived from an EMBL/GenBank/DDBJ whole genome shotgun (WGS) entry which is preliminary data.</text>
</comment>